<reference evidence="2 3" key="1">
    <citation type="journal article" date="2014" name="Science">
        <title>Plant genetics. Early allopolyploid evolution in the post-Neolithic Brassica napus oilseed genome.</title>
        <authorList>
            <person name="Chalhoub B."/>
            <person name="Denoeud F."/>
            <person name="Liu S."/>
            <person name="Parkin I.A."/>
            <person name="Tang H."/>
            <person name="Wang X."/>
            <person name="Chiquet J."/>
            <person name="Belcram H."/>
            <person name="Tong C."/>
            <person name="Samans B."/>
            <person name="Correa M."/>
            <person name="Da Silva C."/>
            <person name="Just J."/>
            <person name="Falentin C."/>
            <person name="Koh C.S."/>
            <person name="Le Clainche I."/>
            <person name="Bernard M."/>
            <person name="Bento P."/>
            <person name="Noel B."/>
            <person name="Labadie K."/>
            <person name="Alberti A."/>
            <person name="Charles M."/>
            <person name="Arnaud D."/>
            <person name="Guo H."/>
            <person name="Daviaud C."/>
            <person name="Alamery S."/>
            <person name="Jabbari K."/>
            <person name="Zhao M."/>
            <person name="Edger P.P."/>
            <person name="Chelaifa H."/>
            <person name="Tack D."/>
            <person name="Lassalle G."/>
            <person name="Mestiri I."/>
            <person name="Schnel N."/>
            <person name="Le Paslier M.C."/>
            <person name="Fan G."/>
            <person name="Renault V."/>
            <person name="Bayer P.E."/>
            <person name="Golicz A.A."/>
            <person name="Manoli S."/>
            <person name="Lee T.H."/>
            <person name="Thi V.H."/>
            <person name="Chalabi S."/>
            <person name="Hu Q."/>
            <person name="Fan C."/>
            <person name="Tollenaere R."/>
            <person name="Lu Y."/>
            <person name="Battail C."/>
            <person name="Shen J."/>
            <person name="Sidebottom C.H."/>
            <person name="Wang X."/>
            <person name="Canaguier A."/>
            <person name="Chauveau A."/>
            <person name="Berard A."/>
            <person name="Deniot G."/>
            <person name="Guan M."/>
            <person name="Liu Z."/>
            <person name="Sun F."/>
            <person name="Lim Y.P."/>
            <person name="Lyons E."/>
            <person name="Town C.D."/>
            <person name="Bancroft I."/>
            <person name="Wang X."/>
            <person name="Meng J."/>
            <person name="Ma J."/>
            <person name="Pires J.C."/>
            <person name="King G.J."/>
            <person name="Brunel D."/>
            <person name="Delourme R."/>
            <person name="Renard M."/>
            <person name="Aury J.M."/>
            <person name="Adams K.L."/>
            <person name="Batley J."/>
            <person name="Snowdon R.J."/>
            <person name="Tost J."/>
            <person name="Edwards D."/>
            <person name="Zhou Y."/>
            <person name="Hua W."/>
            <person name="Sharpe A.G."/>
            <person name="Paterson A.H."/>
            <person name="Guan C."/>
            <person name="Wincker P."/>
        </authorList>
    </citation>
    <scope>NUCLEOTIDE SEQUENCE [LARGE SCALE GENOMIC DNA]</scope>
    <source>
        <strain evidence="3">cv. Darmor-bzh</strain>
    </source>
</reference>
<dbReference type="PaxDb" id="3708-A0A078GQS5"/>
<name>A0A078GQS5_BRANA</name>
<feature type="compositionally biased region" description="Basic and acidic residues" evidence="1">
    <location>
        <begin position="11"/>
        <end position="27"/>
    </location>
</feature>
<sequence>MAARRLVTRTMEGEPGKEKRGRGCESC</sequence>
<gene>
    <name evidence="2" type="primary">BnaC06g12090D</name>
    <name evidence="2" type="ORF">GSBRNA2T00036774001</name>
</gene>
<accession>A0A078GQS5</accession>
<protein>
    <submittedName>
        <fullName evidence="2">BnaC06g12090D protein</fullName>
    </submittedName>
</protein>
<evidence type="ECO:0000313" key="3">
    <source>
        <dbReference type="Proteomes" id="UP000028999"/>
    </source>
</evidence>
<dbReference type="EMBL" id="LK032198">
    <property type="protein sequence ID" value="CDY26993.1"/>
    <property type="molecule type" value="Genomic_DNA"/>
</dbReference>
<dbReference type="Proteomes" id="UP000028999">
    <property type="component" value="Unassembled WGS sequence"/>
</dbReference>
<keyword evidence="3" id="KW-1185">Reference proteome</keyword>
<evidence type="ECO:0000313" key="2">
    <source>
        <dbReference type="EMBL" id="CDY26993.1"/>
    </source>
</evidence>
<dbReference type="Gramene" id="CDY26993">
    <property type="protein sequence ID" value="CDY26993"/>
    <property type="gene ID" value="GSBRNA2T00036774001"/>
</dbReference>
<organism evidence="2 3">
    <name type="scientific">Brassica napus</name>
    <name type="common">Rape</name>
    <dbReference type="NCBI Taxonomy" id="3708"/>
    <lineage>
        <taxon>Eukaryota</taxon>
        <taxon>Viridiplantae</taxon>
        <taxon>Streptophyta</taxon>
        <taxon>Embryophyta</taxon>
        <taxon>Tracheophyta</taxon>
        <taxon>Spermatophyta</taxon>
        <taxon>Magnoliopsida</taxon>
        <taxon>eudicotyledons</taxon>
        <taxon>Gunneridae</taxon>
        <taxon>Pentapetalae</taxon>
        <taxon>rosids</taxon>
        <taxon>malvids</taxon>
        <taxon>Brassicales</taxon>
        <taxon>Brassicaceae</taxon>
        <taxon>Brassiceae</taxon>
        <taxon>Brassica</taxon>
    </lineage>
</organism>
<dbReference type="AlphaFoldDB" id="A0A078GQS5"/>
<feature type="region of interest" description="Disordered" evidence="1">
    <location>
        <begin position="1"/>
        <end position="27"/>
    </location>
</feature>
<proteinExistence type="predicted"/>
<evidence type="ECO:0000256" key="1">
    <source>
        <dbReference type="SAM" id="MobiDB-lite"/>
    </source>
</evidence>